<dbReference type="PRINTS" id="PR00045">
    <property type="entry name" value="SIGMA54FCT"/>
</dbReference>
<evidence type="ECO:0000256" key="3">
    <source>
        <dbReference type="ARBA" id="ARBA00022679"/>
    </source>
</evidence>
<dbReference type="PANTHER" id="PTHR32248">
    <property type="entry name" value="RNA POLYMERASE SIGMA-54 FACTOR"/>
    <property type="match status" value="1"/>
</dbReference>
<dbReference type="PROSITE" id="PS50044">
    <property type="entry name" value="SIGMA54_3"/>
    <property type="match status" value="1"/>
</dbReference>
<dbReference type="Pfam" id="PF00309">
    <property type="entry name" value="Sigma54_AID"/>
    <property type="match status" value="1"/>
</dbReference>
<organism evidence="13 14">
    <name type="scientific">Mesosutterella faecium</name>
    <dbReference type="NCBI Taxonomy" id="2925194"/>
    <lineage>
        <taxon>Bacteria</taxon>
        <taxon>Pseudomonadati</taxon>
        <taxon>Pseudomonadota</taxon>
        <taxon>Betaproteobacteria</taxon>
        <taxon>Burkholderiales</taxon>
        <taxon>Sutterellaceae</taxon>
        <taxon>Mesosutterella</taxon>
    </lineage>
</organism>
<name>A0ABT7IKN0_9BURK</name>
<keyword evidence="2 9" id="KW-0240">DNA-directed RNA polymerase</keyword>
<evidence type="ECO:0000313" key="13">
    <source>
        <dbReference type="EMBL" id="MDL2058927.1"/>
    </source>
</evidence>
<dbReference type="PIRSF" id="PIRSF000774">
    <property type="entry name" value="RpoN"/>
    <property type="match status" value="1"/>
</dbReference>
<comment type="function">
    <text evidence="9">Sigma factors are initiation factors that promote the attachment of RNA polymerase to specific initiation sites and are then released.</text>
</comment>
<evidence type="ECO:0000256" key="6">
    <source>
        <dbReference type="ARBA" id="ARBA00023082"/>
    </source>
</evidence>
<dbReference type="EMBL" id="JAKZJU020000001">
    <property type="protein sequence ID" value="MDL2058927.1"/>
    <property type="molecule type" value="Genomic_DNA"/>
</dbReference>
<keyword evidence="7 9" id="KW-0238">DNA-binding</keyword>
<dbReference type="Proteomes" id="UP001165481">
    <property type="component" value="Unassembled WGS sequence"/>
</dbReference>
<evidence type="ECO:0000256" key="8">
    <source>
        <dbReference type="ARBA" id="ARBA00023163"/>
    </source>
</evidence>
<evidence type="ECO:0000256" key="7">
    <source>
        <dbReference type="ARBA" id="ARBA00023125"/>
    </source>
</evidence>
<protein>
    <recommendedName>
        <fullName evidence="9">RNA polymerase sigma-54 factor</fullName>
    </recommendedName>
</protein>
<dbReference type="NCBIfam" id="TIGR02395">
    <property type="entry name" value="rpoN_sigma"/>
    <property type="match status" value="1"/>
</dbReference>
<comment type="caution">
    <text evidence="13">The sequence shown here is derived from an EMBL/GenBank/DDBJ whole genome shotgun (WGS) entry which is preliminary data.</text>
</comment>
<proteinExistence type="inferred from homology"/>
<keyword evidence="14" id="KW-1185">Reference proteome</keyword>
<dbReference type="RefSeq" id="WP_281069858.1">
    <property type="nucleotide sequence ID" value="NZ_JAKZJU020000001.1"/>
</dbReference>
<feature type="domain" description="RNA polymerase sigma factor 54 DNA-binding" evidence="11">
    <location>
        <begin position="326"/>
        <end position="482"/>
    </location>
</feature>
<evidence type="ECO:0000256" key="1">
    <source>
        <dbReference type="ARBA" id="ARBA00008798"/>
    </source>
</evidence>
<keyword evidence="5 9" id="KW-0805">Transcription regulation</keyword>
<dbReference type="PROSITE" id="PS00717">
    <property type="entry name" value="SIGMA54_1"/>
    <property type="match status" value="1"/>
</dbReference>
<evidence type="ECO:0000259" key="12">
    <source>
        <dbReference type="Pfam" id="PF04963"/>
    </source>
</evidence>
<evidence type="ECO:0000256" key="5">
    <source>
        <dbReference type="ARBA" id="ARBA00023015"/>
    </source>
</evidence>
<dbReference type="InterPro" id="IPR038709">
    <property type="entry name" value="RpoN_core-bd_sf"/>
</dbReference>
<feature type="domain" description="RNA polymerase sigma factor 54 core-binding" evidence="12">
    <location>
        <begin position="117"/>
        <end position="310"/>
    </location>
</feature>
<keyword evidence="4 9" id="KW-0548">Nucleotidyltransferase</keyword>
<evidence type="ECO:0000259" key="11">
    <source>
        <dbReference type="Pfam" id="PF04552"/>
    </source>
</evidence>
<dbReference type="InterPro" id="IPR007046">
    <property type="entry name" value="RNA_pol_sigma_54_core-bd"/>
</dbReference>
<dbReference type="InterPro" id="IPR000394">
    <property type="entry name" value="RNA_pol_sigma_54"/>
</dbReference>
<accession>A0ABT7IKN0</accession>
<evidence type="ECO:0000313" key="14">
    <source>
        <dbReference type="Proteomes" id="UP001165481"/>
    </source>
</evidence>
<sequence>MSNALKIVQSQKMVLTPQLKQSIELLQLPTADLLETISRTLEENPFLELPEDSSGEDSPLRGSPESEAQAPRHEEESDSAASAPLNDMPPEVDLVHQPWGMPEGDDEYSPIDRAVSLTTLADHLQEELGLLRLDPDISAKASFLIGELDDDGFLPISLEEAAKDFERITSTKPAEPEQWQEALRVLRGLDPIGVGASSPQESLLLQLESRIQSCPPEERKIHELAKKAIAEHLQELARKDFSRLKKCLGCSDEEVRGLYGCIQSLTPRPAALYKSSPTLYVIPDVFVRRQAGRWEALLNPATVPPVRINERLVRLMSAQENGRSKEMSGCLTAARTFAHSVNQRFETILKVAQAIVRRQQDFFSRGELALTPMVLRDIAEDTQLHESTVSRAVNGKYLQSSRGVYEFRHFFSSHVSNASGQAVSSKAIRTLIREFVEGEPPDRPLSDSQLAALLVGKGFAVARRTVAKYREQEQIPIASLRKKIPL</sequence>
<dbReference type="Pfam" id="PF04963">
    <property type="entry name" value="Sigma54_CBD"/>
    <property type="match status" value="1"/>
</dbReference>
<gene>
    <name evidence="13" type="primary">rpoN</name>
    <name evidence="13" type="ORF">MUN46_003055</name>
</gene>
<dbReference type="Pfam" id="PF04552">
    <property type="entry name" value="Sigma54_DBD"/>
    <property type="match status" value="1"/>
</dbReference>
<reference evidence="13" key="1">
    <citation type="submission" date="2023-03" db="EMBL/GenBank/DDBJ databases">
        <title>Mesosutterella sp. nov. isolated from porcine feces.</title>
        <authorList>
            <person name="Yu S."/>
        </authorList>
    </citation>
    <scope>NUCLEOTIDE SEQUENCE</scope>
    <source>
        <strain evidence="13">AGMB02718</strain>
    </source>
</reference>
<dbReference type="Gene3D" id="1.10.10.1330">
    <property type="entry name" value="RNA polymerase sigma-54 factor, core-binding domain"/>
    <property type="match status" value="1"/>
</dbReference>
<keyword evidence="6 9" id="KW-0731">Sigma factor</keyword>
<evidence type="ECO:0000256" key="9">
    <source>
        <dbReference type="PIRNR" id="PIRNR000774"/>
    </source>
</evidence>
<evidence type="ECO:0000256" key="4">
    <source>
        <dbReference type="ARBA" id="ARBA00022695"/>
    </source>
</evidence>
<evidence type="ECO:0000256" key="10">
    <source>
        <dbReference type="SAM" id="MobiDB-lite"/>
    </source>
</evidence>
<keyword evidence="3 9" id="KW-0808">Transferase</keyword>
<feature type="region of interest" description="Disordered" evidence="10">
    <location>
        <begin position="44"/>
        <end position="108"/>
    </location>
</feature>
<dbReference type="PROSITE" id="PS00718">
    <property type="entry name" value="SIGMA54_2"/>
    <property type="match status" value="1"/>
</dbReference>
<dbReference type="NCBIfam" id="NF009118">
    <property type="entry name" value="PRK12469.1"/>
    <property type="match status" value="1"/>
</dbReference>
<dbReference type="PANTHER" id="PTHR32248:SF4">
    <property type="entry name" value="RNA POLYMERASE SIGMA-54 FACTOR"/>
    <property type="match status" value="1"/>
</dbReference>
<keyword evidence="8 9" id="KW-0804">Transcription</keyword>
<dbReference type="Gene3D" id="1.10.10.60">
    <property type="entry name" value="Homeodomain-like"/>
    <property type="match status" value="1"/>
</dbReference>
<dbReference type="InterPro" id="IPR007634">
    <property type="entry name" value="RNA_pol_sigma_54_DNA-bd"/>
</dbReference>
<comment type="similarity">
    <text evidence="1 9">Belongs to the sigma-54 factor family.</text>
</comment>
<evidence type="ECO:0000256" key="2">
    <source>
        <dbReference type="ARBA" id="ARBA00022478"/>
    </source>
</evidence>